<organism evidence="2 3">
    <name type="scientific">Paecilomyces lecythidis</name>
    <dbReference type="NCBI Taxonomy" id="3004212"/>
    <lineage>
        <taxon>Eukaryota</taxon>
        <taxon>Fungi</taxon>
        <taxon>Dikarya</taxon>
        <taxon>Ascomycota</taxon>
        <taxon>Pezizomycotina</taxon>
        <taxon>Eurotiomycetes</taxon>
        <taxon>Eurotiomycetidae</taxon>
        <taxon>Eurotiales</taxon>
        <taxon>Thermoascaceae</taxon>
        <taxon>Paecilomyces</taxon>
    </lineage>
</organism>
<evidence type="ECO:0000313" key="2">
    <source>
        <dbReference type="EMBL" id="KAL1886832.1"/>
    </source>
</evidence>
<gene>
    <name evidence="2" type="ORF">Plec18167_000767</name>
</gene>
<keyword evidence="3" id="KW-1185">Reference proteome</keyword>
<comment type="caution">
    <text evidence="2">The sequence shown here is derived from an EMBL/GenBank/DDBJ whole genome shotgun (WGS) entry which is preliminary data.</text>
</comment>
<feature type="region of interest" description="Disordered" evidence="1">
    <location>
        <begin position="187"/>
        <end position="213"/>
    </location>
</feature>
<protein>
    <submittedName>
        <fullName evidence="2">Uncharacterized protein</fullName>
    </submittedName>
</protein>
<reference evidence="2 3" key="1">
    <citation type="journal article" date="2024" name="IMA Fungus">
        <title>IMA Genome - F19 : A genome assembly and annotation guide to empower mycologists, including annotated draft genome sequences of Ceratocystis pirilliformis, Diaporthe australafricana, Fusarium ophioides, Paecilomyces lecythidis, and Sporothrix stenoceras.</title>
        <authorList>
            <person name="Aylward J."/>
            <person name="Wilson A.M."/>
            <person name="Visagie C.M."/>
            <person name="Spraker J."/>
            <person name="Barnes I."/>
            <person name="Buitendag C."/>
            <person name="Ceriani C."/>
            <person name="Del Mar Angel L."/>
            <person name="du Plessis D."/>
            <person name="Fuchs T."/>
            <person name="Gasser K."/>
            <person name="Kramer D."/>
            <person name="Li W."/>
            <person name="Munsamy K."/>
            <person name="Piso A."/>
            <person name="Price J.L."/>
            <person name="Sonnekus B."/>
            <person name="Thomas C."/>
            <person name="van der Nest A."/>
            <person name="van Dijk A."/>
            <person name="van Heerden A."/>
            <person name="van Vuuren N."/>
            <person name="Yilmaz N."/>
            <person name="Duong T.A."/>
            <person name="van der Merwe N.A."/>
            <person name="Wingfield M.J."/>
            <person name="Wingfield B.D."/>
        </authorList>
    </citation>
    <scope>NUCLEOTIDE SEQUENCE [LARGE SCALE GENOMIC DNA]</scope>
    <source>
        <strain evidence="2 3">CMW 18167</strain>
    </source>
</reference>
<evidence type="ECO:0000256" key="1">
    <source>
        <dbReference type="SAM" id="MobiDB-lite"/>
    </source>
</evidence>
<name>A0ABR3YF21_9EURO</name>
<sequence>MVLPRGQQALQGGVSLSYTPERFFSTADFTSEEQFCNHALEAATSARHHQEVVYTRVSPAWAKAVFEYLDEKVSSRKHYNVVTRTFWMRIMPTEIHDCHQTWVRDEMARWLHSGLLTPDELFYQRTRVGTTMEFLYTHYAGSLQEPDLMLRPGNQRLPVLVIESGWSESIPPLMDDMKLWLVGGNGTRKSHHAPERDDIPSSSKRASAGDQID</sequence>
<proteinExistence type="predicted"/>
<evidence type="ECO:0000313" key="3">
    <source>
        <dbReference type="Proteomes" id="UP001583193"/>
    </source>
</evidence>
<accession>A0ABR3YF21</accession>
<dbReference type="Proteomes" id="UP001583193">
    <property type="component" value="Unassembled WGS sequence"/>
</dbReference>
<dbReference type="EMBL" id="JAVDPF010000001">
    <property type="protein sequence ID" value="KAL1886832.1"/>
    <property type="molecule type" value="Genomic_DNA"/>
</dbReference>